<comment type="caution">
    <text evidence="2">The sequence shown here is derived from an EMBL/GenBank/DDBJ whole genome shotgun (WGS) entry which is preliminary data.</text>
</comment>
<protein>
    <submittedName>
        <fullName evidence="2">---NA</fullName>
    </submittedName>
</protein>
<dbReference type="AlphaFoldDB" id="A0A8S0RE91"/>
<keyword evidence="3" id="KW-1185">Reference proteome</keyword>
<name>A0A8S0RE91_OLEEU</name>
<accession>A0A8S0RE91</accession>
<gene>
    <name evidence="2" type="ORF">OLEA9_A076470</name>
</gene>
<reference evidence="2 3" key="1">
    <citation type="submission" date="2019-12" db="EMBL/GenBank/DDBJ databases">
        <authorList>
            <person name="Alioto T."/>
            <person name="Alioto T."/>
            <person name="Gomez Garrido J."/>
        </authorList>
    </citation>
    <scope>NUCLEOTIDE SEQUENCE [LARGE SCALE GENOMIC DNA]</scope>
</reference>
<dbReference type="PROSITE" id="PS50181">
    <property type="entry name" value="FBOX"/>
    <property type="match status" value="1"/>
</dbReference>
<dbReference type="InterPro" id="IPR001810">
    <property type="entry name" value="F-box_dom"/>
</dbReference>
<sequence length="306" mass="36662">METLPLEVRRMIYSEVPHGQLRALRVTSKSFNADIIDTFSSHQYWCRQIDFYFRSFKRISDALYADSDKNLVELNSQLERQKNAVAAFSSSGSFESWQKDKLEVLARLCTEKSRALSIWSLNKLAREQYMRYKCRYTQLLCSGHNAWFQNVRVMRDFKNCLECLSADNSYMMSIRWHYHPREWNSPMDERLLDTENDLERFEKLYERCMSQGFVEKRRICRDRLMHSPEAKRRHLRRRRLPVPYPQYLNSIGCMDRLGRPYNPHDEDPRHAGQILSGCLNCLRTFWDPSPERALHMLDPEMLRRNP</sequence>
<dbReference type="Gramene" id="OE9A076470T1">
    <property type="protein sequence ID" value="OE9A076470C1"/>
    <property type="gene ID" value="OE9A076470"/>
</dbReference>
<organism evidence="2 3">
    <name type="scientific">Olea europaea subsp. europaea</name>
    <dbReference type="NCBI Taxonomy" id="158383"/>
    <lineage>
        <taxon>Eukaryota</taxon>
        <taxon>Viridiplantae</taxon>
        <taxon>Streptophyta</taxon>
        <taxon>Embryophyta</taxon>
        <taxon>Tracheophyta</taxon>
        <taxon>Spermatophyta</taxon>
        <taxon>Magnoliopsida</taxon>
        <taxon>eudicotyledons</taxon>
        <taxon>Gunneridae</taxon>
        <taxon>Pentapetalae</taxon>
        <taxon>asterids</taxon>
        <taxon>lamiids</taxon>
        <taxon>Lamiales</taxon>
        <taxon>Oleaceae</taxon>
        <taxon>Oleeae</taxon>
        <taxon>Olea</taxon>
    </lineage>
</organism>
<dbReference type="Proteomes" id="UP000594638">
    <property type="component" value="Unassembled WGS sequence"/>
</dbReference>
<evidence type="ECO:0000313" key="3">
    <source>
        <dbReference type="Proteomes" id="UP000594638"/>
    </source>
</evidence>
<proteinExistence type="predicted"/>
<evidence type="ECO:0000259" key="1">
    <source>
        <dbReference type="PROSITE" id="PS50181"/>
    </source>
</evidence>
<evidence type="ECO:0000313" key="2">
    <source>
        <dbReference type="EMBL" id="CAA2977146.1"/>
    </source>
</evidence>
<feature type="domain" description="F-box" evidence="1">
    <location>
        <begin position="1"/>
        <end position="48"/>
    </location>
</feature>
<dbReference type="EMBL" id="CACTIH010002893">
    <property type="protein sequence ID" value="CAA2977146.1"/>
    <property type="molecule type" value="Genomic_DNA"/>
</dbReference>